<dbReference type="Proteomes" id="UP000041254">
    <property type="component" value="Unassembled WGS sequence"/>
</dbReference>
<evidence type="ECO:0000256" key="1">
    <source>
        <dbReference type="SAM" id="MobiDB-lite"/>
    </source>
</evidence>
<feature type="compositionally biased region" description="Pro residues" evidence="1">
    <location>
        <begin position="16"/>
        <end position="27"/>
    </location>
</feature>
<evidence type="ECO:0000313" key="2">
    <source>
        <dbReference type="EMBL" id="CEM22145.1"/>
    </source>
</evidence>
<organism evidence="2 3">
    <name type="scientific">Vitrella brassicaformis (strain CCMP3155)</name>
    <dbReference type="NCBI Taxonomy" id="1169540"/>
    <lineage>
        <taxon>Eukaryota</taxon>
        <taxon>Sar</taxon>
        <taxon>Alveolata</taxon>
        <taxon>Colpodellida</taxon>
        <taxon>Vitrellaceae</taxon>
        <taxon>Vitrella</taxon>
    </lineage>
</organism>
<dbReference type="AlphaFoldDB" id="A0A0G4G2D0"/>
<evidence type="ECO:0000313" key="3">
    <source>
        <dbReference type="Proteomes" id="UP000041254"/>
    </source>
</evidence>
<keyword evidence="3" id="KW-1185">Reference proteome</keyword>
<proteinExistence type="predicted"/>
<reference evidence="2 3" key="1">
    <citation type="submission" date="2014-11" db="EMBL/GenBank/DDBJ databases">
        <authorList>
            <person name="Zhu J."/>
            <person name="Qi W."/>
            <person name="Song R."/>
        </authorList>
    </citation>
    <scope>NUCLEOTIDE SEQUENCE [LARGE SCALE GENOMIC DNA]</scope>
</reference>
<sequence>MTKCRQRSAAYGPFTEPGPPICPPLPYPAGMRDQPASHNIHPLVVAVRWRSPAAGLARRPRLSGERMLWRVRSPHEALCRFGSVACLCSSSLGHRRHATLHAPLFA</sequence>
<dbReference type="InParanoid" id="A0A0G4G2D0"/>
<name>A0A0G4G2D0_VITBC</name>
<accession>A0A0G4G2D0</accession>
<protein>
    <submittedName>
        <fullName evidence="2">Uncharacterized protein</fullName>
    </submittedName>
</protein>
<gene>
    <name evidence="2" type="ORF">Vbra_9638</name>
</gene>
<dbReference type="VEuPathDB" id="CryptoDB:Vbra_9638"/>
<feature type="region of interest" description="Disordered" evidence="1">
    <location>
        <begin position="1"/>
        <end position="27"/>
    </location>
</feature>
<dbReference type="EMBL" id="CDMY01000552">
    <property type="protein sequence ID" value="CEM22145.1"/>
    <property type="molecule type" value="Genomic_DNA"/>
</dbReference>